<accession>A0AAU9DE82</accession>
<dbReference type="KEGG" id="haby:HLVA_01960"/>
<evidence type="ECO:0000313" key="4">
    <source>
        <dbReference type="EMBL" id="BDU49627.1"/>
    </source>
</evidence>
<dbReference type="InterPro" id="IPR050956">
    <property type="entry name" value="2C_system_His_kinase"/>
</dbReference>
<reference evidence="4 5" key="1">
    <citation type="submission" date="2022-11" db="EMBL/GenBank/DDBJ databases">
        <title>Haliovirga abyssi gen. nov., sp. nov., a mesophilic fermentative bacterium isolated from the Iheya North hydrothermal field and the proposal of Haliovirgaceae fam. nov.</title>
        <authorList>
            <person name="Miyazaki U."/>
            <person name="Tame A."/>
            <person name="Miyazaki J."/>
            <person name="Takai K."/>
            <person name="Sawayama S."/>
            <person name="Kitajima M."/>
            <person name="Okamoto A."/>
            <person name="Nakagawa S."/>
        </authorList>
    </citation>
    <scope>NUCLEOTIDE SEQUENCE [LARGE SCALE GENOMIC DNA]</scope>
    <source>
        <strain evidence="4 5">IC12</strain>
    </source>
</reference>
<keyword evidence="5" id="KW-1185">Reference proteome</keyword>
<dbReference type="PANTHER" id="PTHR43719">
    <property type="entry name" value="TWO-COMPONENT HISTIDINE KINASE"/>
    <property type="match status" value="1"/>
</dbReference>
<dbReference type="SMART" id="SM00448">
    <property type="entry name" value="REC"/>
    <property type="match status" value="1"/>
</dbReference>
<dbReference type="InterPro" id="IPR001789">
    <property type="entry name" value="Sig_transdc_resp-reg_receiver"/>
</dbReference>
<dbReference type="PROSITE" id="PS50110">
    <property type="entry name" value="RESPONSE_REGULATORY"/>
    <property type="match status" value="1"/>
</dbReference>
<organism evidence="4 5">
    <name type="scientific">Haliovirga abyssi</name>
    <dbReference type="NCBI Taxonomy" id="2996794"/>
    <lineage>
        <taxon>Bacteria</taxon>
        <taxon>Fusobacteriati</taxon>
        <taxon>Fusobacteriota</taxon>
        <taxon>Fusobacteriia</taxon>
        <taxon>Fusobacteriales</taxon>
        <taxon>Haliovirgaceae</taxon>
        <taxon>Haliovirga</taxon>
    </lineage>
</organism>
<sequence length="130" mass="15020">MKKILVVDDDYLSKNLLSRIFKGSFIVEGASNGKEAIEKFRRENYDIVFLDIMMPLMTGMEVLKKIREYEKEKKVIESEKSVIIIVTALGEIENIETAYEMGCDLYLKKPITIKNLREKLGELGIELKKI</sequence>
<evidence type="ECO:0000256" key="1">
    <source>
        <dbReference type="ARBA" id="ARBA00022553"/>
    </source>
</evidence>
<dbReference type="AlphaFoldDB" id="A0AAU9DE82"/>
<dbReference type="Pfam" id="PF00072">
    <property type="entry name" value="Response_reg"/>
    <property type="match status" value="1"/>
</dbReference>
<feature type="modified residue" description="4-aspartylphosphate" evidence="2">
    <location>
        <position position="51"/>
    </location>
</feature>
<gene>
    <name evidence="4" type="ORF">HLVA_01960</name>
</gene>
<keyword evidence="1 2" id="KW-0597">Phosphoprotein</keyword>
<protein>
    <recommendedName>
        <fullName evidence="3">Response regulatory domain-containing protein</fullName>
    </recommendedName>
</protein>
<evidence type="ECO:0000313" key="5">
    <source>
        <dbReference type="Proteomes" id="UP001321582"/>
    </source>
</evidence>
<evidence type="ECO:0000259" key="3">
    <source>
        <dbReference type="PROSITE" id="PS50110"/>
    </source>
</evidence>
<dbReference type="RefSeq" id="WP_307904576.1">
    <property type="nucleotide sequence ID" value="NZ_AP027059.1"/>
</dbReference>
<dbReference type="EMBL" id="AP027059">
    <property type="protein sequence ID" value="BDU49627.1"/>
    <property type="molecule type" value="Genomic_DNA"/>
</dbReference>
<dbReference type="Gene3D" id="3.40.50.2300">
    <property type="match status" value="1"/>
</dbReference>
<feature type="domain" description="Response regulatory" evidence="3">
    <location>
        <begin position="3"/>
        <end position="124"/>
    </location>
</feature>
<dbReference type="InterPro" id="IPR011006">
    <property type="entry name" value="CheY-like_superfamily"/>
</dbReference>
<name>A0AAU9DE82_9FUSO</name>
<evidence type="ECO:0000256" key="2">
    <source>
        <dbReference type="PROSITE-ProRule" id="PRU00169"/>
    </source>
</evidence>
<proteinExistence type="predicted"/>
<dbReference type="SUPFAM" id="SSF52172">
    <property type="entry name" value="CheY-like"/>
    <property type="match status" value="1"/>
</dbReference>
<dbReference type="Proteomes" id="UP001321582">
    <property type="component" value="Chromosome"/>
</dbReference>
<dbReference type="PANTHER" id="PTHR43719:SF28">
    <property type="entry name" value="PEROXIDE STRESS-ACTIVATED HISTIDINE KINASE MAK1-RELATED"/>
    <property type="match status" value="1"/>
</dbReference>
<dbReference type="CDD" id="cd17546">
    <property type="entry name" value="REC_hyHK_CKI1_RcsC-like"/>
    <property type="match status" value="1"/>
</dbReference>
<dbReference type="GO" id="GO:0000160">
    <property type="term" value="P:phosphorelay signal transduction system"/>
    <property type="evidence" value="ECO:0007669"/>
    <property type="project" value="InterPro"/>
</dbReference>